<sequence length="133" mass="14268">MIFAMTVLFPVSLLILVALAVAAVTIPMRKRRPTRSTVFIAASLASLCIAIPLYVGTLFMSSPLDTRYECTRFGAGEFVNLTESLFPPSFVLECTERTVQLVPAGANPALLLLIAATVGFAVAAIVAHRKSIR</sequence>
<feature type="transmembrane region" description="Helical" evidence="1">
    <location>
        <begin position="109"/>
        <end position="127"/>
    </location>
</feature>
<organism evidence="2 3">
    <name type="scientific">Glycomyces paridis</name>
    <dbReference type="NCBI Taxonomy" id="2126555"/>
    <lineage>
        <taxon>Bacteria</taxon>
        <taxon>Bacillati</taxon>
        <taxon>Actinomycetota</taxon>
        <taxon>Actinomycetes</taxon>
        <taxon>Glycomycetales</taxon>
        <taxon>Glycomycetaceae</taxon>
        <taxon>Glycomyces</taxon>
    </lineage>
</organism>
<protein>
    <submittedName>
        <fullName evidence="2">Uncharacterized protein</fullName>
    </submittedName>
</protein>
<evidence type="ECO:0000313" key="3">
    <source>
        <dbReference type="Proteomes" id="UP000305792"/>
    </source>
</evidence>
<dbReference type="RefSeq" id="WP_136531526.1">
    <property type="nucleotide sequence ID" value="NZ_STGX01000017.1"/>
</dbReference>
<dbReference type="Proteomes" id="UP000305792">
    <property type="component" value="Unassembled WGS sequence"/>
</dbReference>
<feature type="transmembrane region" description="Helical" evidence="1">
    <location>
        <begin position="6"/>
        <end position="26"/>
    </location>
</feature>
<proteinExistence type="predicted"/>
<evidence type="ECO:0000313" key="2">
    <source>
        <dbReference type="EMBL" id="THV24557.1"/>
    </source>
</evidence>
<keyword evidence="3" id="KW-1185">Reference proteome</keyword>
<dbReference type="AlphaFoldDB" id="A0A4S8P3F6"/>
<gene>
    <name evidence="2" type="ORF">E9998_20325</name>
</gene>
<dbReference type="EMBL" id="STGX01000017">
    <property type="protein sequence ID" value="THV24557.1"/>
    <property type="molecule type" value="Genomic_DNA"/>
</dbReference>
<accession>A0A4S8P3F6</accession>
<feature type="transmembrane region" description="Helical" evidence="1">
    <location>
        <begin position="38"/>
        <end position="59"/>
    </location>
</feature>
<name>A0A4S8P3F6_9ACTN</name>
<evidence type="ECO:0000256" key="1">
    <source>
        <dbReference type="SAM" id="Phobius"/>
    </source>
</evidence>
<keyword evidence="1" id="KW-0472">Membrane</keyword>
<reference evidence="2 3" key="1">
    <citation type="journal article" date="2018" name="Int. J. Syst. Evol. Microbiol.">
        <title>Glycomyces paridis sp. nov., isolated from the medicinal plant Paris polyphylla.</title>
        <authorList>
            <person name="Fang X.M."/>
            <person name="Bai J.L."/>
            <person name="Su J."/>
            <person name="Zhao L.L."/>
            <person name="Liu H.Y."/>
            <person name="Ma B.P."/>
            <person name="Zhang Y.Q."/>
            <person name="Yu L.Y."/>
        </authorList>
    </citation>
    <scope>NUCLEOTIDE SEQUENCE [LARGE SCALE GENOMIC DNA]</scope>
    <source>
        <strain evidence="2 3">CPCC 204357</strain>
    </source>
</reference>
<dbReference type="OrthoDB" id="10005637at2"/>
<comment type="caution">
    <text evidence="2">The sequence shown here is derived from an EMBL/GenBank/DDBJ whole genome shotgun (WGS) entry which is preliminary data.</text>
</comment>
<keyword evidence="1" id="KW-1133">Transmembrane helix</keyword>
<keyword evidence="1" id="KW-0812">Transmembrane</keyword>